<protein>
    <submittedName>
        <fullName evidence="2">Uncharacterized protein</fullName>
    </submittedName>
</protein>
<organism evidence="2 3">
    <name type="scientific">Leishmania donovani</name>
    <dbReference type="NCBI Taxonomy" id="5661"/>
    <lineage>
        <taxon>Eukaryota</taxon>
        <taxon>Discoba</taxon>
        <taxon>Euglenozoa</taxon>
        <taxon>Kinetoplastea</taxon>
        <taxon>Metakinetoplastina</taxon>
        <taxon>Trypanosomatida</taxon>
        <taxon>Trypanosomatidae</taxon>
        <taxon>Leishmaniinae</taxon>
        <taxon>Leishmania</taxon>
    </lineage>
</organism>
<accession>A0A504XB61</accession>
<feature type="region of interest" description="Disordered" evidence="1">
    <location>
        <begin position="1"/>
        <end position="23"/>
    </location>
</feature>
<sequence>MPTEAAQKRGRVDPATPRMHSCNGSREDEVNFIARLVAESSRKLSHLAQLLISQTLDHGHGLSLSTSPCNAHASNATRLPPPECARAGQRIGKGAPTDVEATSGNRSWWVSSKMAHRGVHRGPAPGVDEIHRDSVKALPVRGRESAAEHLKPEGRYRPRRCYPDGGPAPDRPATLTMNLCKPLERMSSRRLRDHLAGKPPSPTAAVLGRCENRSGACRPYARVFGCVDHSTEESQAVGPYRTRWVMDYLHAETRKGQHGGASVAAVAGPLSLLTGRATAEEGLWRRTLAQLRTLRSRRKRLSFSVVFAPWTLQYDEEVGKFAKSAMSVEPTPTAWISDPITASQPPGGHPPKIAVQDAARHNERYSTATVPHQ</sequence>
<evidence type="ECO:0000256" key="1">
    <source>
        <dbReference type="SAM" id="MobiDB-lite"/>
    </source>
</evidence>
<comment type="caution">
    <text evidence="2">The sequence shown here is derived from an EMBL/GenBank/DDBJ whole genome shotgun (WGS) entry which is preliminary data.</text>
</comment>
<proteinExistence type="predicted"/>
<evidence type="ECO:0000313" key="2">
    <source>
        <dbReference type="EMBL" id="TPP45514.1"/>
    </source>
</evidence>
<dbReference type="AlphaFoldDB" id="A0A504XB61"/>
<dbReference type="EMBL" id="RHLD01000038">
    <property type="protein sequence ID" value="TPP45514.1"/>
    <property type="molecule type" value="Genomic_DNA"/>
</dbReference>
<dbReference type="Proteomes" id="UP000318821">
    <property type="component" value="Unassembled WGS sequence"/>
</dbReference>
<gene>
    <name evidence="2" type="ORF">CGC20_31755</name>
</gene>
<feature type="compositionally biased region" description="Basic and acidic residues" evidence="1">
    <location>
        <begin position="1"/>
        <end position="12"/>
    </location>
</feature>
<reference evidence="3" key="1">
    <citation type="submission" date="2019-02" db="EMBL/GenBank/DDBJ databases">
        <title>FDA dAtabase for Regulatory Grade micrObial Sequences (FDA-ARGOS): Supporting development and validation of Infectious Disease Dx tests.</title>
        <authorList>
            <person name="Duncan R."/>
            <person name="Fisher C."/>
            <person name="Tallon L."/>
            <person name="Sadzewicz L."/>
            <person name="Sengamalay N."/>
            <person name="Ott S."/>
            <person name="Godinez A."/>
            <person name="Nagaraj S."/>
            <person name="Vavikolanu K."/>
            <person name="Vyas G."/>
            <person name="Nadendla S."/>
            <person name="Aluvathingal J."/>
            <person name="Sichtig H."/>
        </authorList>
    </citation>
    <scope>NUCLEOTIDE SEQUENCE [LARGE SCALE GENOMIC DNA]</scope>
    <source>
        <strain evidence="3">FDAARGOS_360</strain>
    </source>
</reference>
<name>A0A504XB61_LEIDO</name>
<feature type="region of interest" description="Disordered" evidence="1">
    <location>
        <begin position="140"/>
        <end position="174"/>
    </location>
</feature>
<evidence type="ECO:0000313" key="3">
    <source>
        <dbReference type="Proteomes" id="UP000318821"/>
    </source>
</evidence>
<feature type="compositionally biased region" description="Basic and acidic residues" evidence="1">
    <location>
        <begin position="140"/>
        <end position="156"/>
    </location>
</feature>